<feature type="transmembrane region" description="Helical" evidence="8">
    <location>
        <begin position="302"/>
        <end position="321"/>
    </location>
</feature>
<dbReference type="FunFam" id="1.20.1280.290:FF:000009">
    <property type="entry name" value="PQ loop repeat family protein"/>
    <property type="match status" value="1"/>
</dbReference>
<keyword evidence="10" id="KW-1185">Reference proteome</keyword>
<feature type="compositionally biased region" description="Low complexity" evidence="7">
    <location>
        <begin position="399"/>
        <end position="433"/>
    </location>
</feature>
<dbReference type="GO" id="GO:0098852">
    <property type="term" value="C:lytic vacuole membrane"/>
    <property type="evidence" value="ECO:0007669"/>
    <property type="project" value="UniProtKB-ARBA"/>
</dbReference>
<evidence type="ECO:0000256" key="6">
    <source>
        <dbReference type="ARBA" id="ARBA00050768"/>
    </source>
</evidence>
<dbReference type="SMART" id="SM00679">
    <property type="entry name" value="CTNS"/>
    <property type="match status" value="2"/>
</dbReference>
<evidence type="ECO:0000256" key="3">
    <source>
        <dbReference type="ARBA" id="ARBA00022989"/>
    </source>
</evidence>
<feature type="transmembrane region" description="Helical" evidence="8">
    <location>
        <begin position="333"/>
        <end position="354"/>
    </location>
</feature>
<feature type="region of interest" description="Disordered" evidence="7">
    <location>
        <begin position="187"/>
        <end position="207"/>
    </location>
</feature>
<dbReference type="PANTHER" id="PTHR16201:SF34">
    <property type="entry name" value="LYSOSOMAL AMINO ACID TRANSPORTER 1"/>
    <property type="match status" value="1"/>
</dbReference>
<comment type="subcellular location">
    <subcellularLocation>
        <location evidence="1">Membrane</location>
        <topology evidence="1">Multi-pass membrane protein</topology>
    </subcellularLocation>
</comment>
<keyword evidence="4 8" id="KW-0472">Membrane</keyword>
<feature type="region of interest" description="Disordered" evidence="7">
    <location>
        <begin position="393"/>
        <end position="488"/>
    </location>
</feature>
<feature type="compositionally biased region" description="Acidic residues" evidence="7">
    <location>
        <begin position="434"/>
        <end position="444"/>
    </location>
</feature>
<accession>A0A9W7XN23</accession>
<evidence type="ECO:0008006" key="11">
    <source>
        <dbReference type="Google" id="ProtNLM"/>
    </source>
</evidence>
<evidence type="ECO:0000256" key="2">
    <source>
        <dbReference type="ARBA" id="ARBA00022692"/>
    </source>
</evidence>
<organism evidence="9 10">
    <name type="scientific">Coemansia asiatica</name>
    <dbReference type="NCBI Taxonomy" id="1052880"/>
    <lineage>
        <taxon>Eukaryota</taxon>
        <taxon>Fungi</taxon>
        <taxon>Fungi incertae sedis</taxon>
        <taxon>Zoopagomycota</taxon>
        <taxon>Kickxellomycotina</taxon>
        <taxon>Kickxellomycetes</taxon>
        <taxon>Kickxellales</taxon>
        <taxon>Kickxellaceae</taxon>
        <taxon>Coemansia</taxon>
    </lineage>
</organism>
<gene>
    <name evidence="9" type="ORF">LPJ64_000430</name>
</gene>
<feature type="compositionally biased region" description="Basic residues" evidence="7">
    <location>
        <begin position="449"/>
        <end position="462"/>
    </location>
</feature>
<evidence type="ECO:0000256" key="1">
    <source>
        <dbReference type="ARBA" id="ARBA00004141"/>
    </source>
</evidence>
<name>A0A9W7XN23_9FUNG</name>
<sequence length="488" mass="54116">MIIHLLTTHKQQMLLTLQQQAQNASDTNTADPVKPMNAFLSDLFGYLSFVCWLCVLLPQLWLNYKRKSSDGLSLGFILMWLAGDFTDWFGAYVGRLLLPAILIALYFVITDIVLLAQMFCYRKSDDDVFGVSQLPEGTEHPPLLVRRGRRAIKFSGPQNSLRRMQEYQEAERAALIERGIIEDFPHQQQHQQQYQQQHQHQQGERQQGYADHIGIGSYGAIIQSQGDSSTKRAVANNGGVGSIFARAIGRAMDPVYAMCAERTGRAVAISMLVLLFLLGLGVGARILLSYYPQRATDIVSQVFGYISAAMFFVAYIPQIAWNFTAQSTEGLSAGMFIFTVLGNVTYCLSIVSMSTERDYLIAYAPWLAGALGTLGFEMLVLWQCYFYSAPSDDTGSNRGGSSSSSSNRRESGVSGTSGVSGNNNSGDGSNNDSATEDENDEDIESLLSYRKRRRSRRRRRYSKSVSALSRTRSEEGSGVDSPRTTLAE</sequence>
<feature type="transmembrane region" description="Helical" evidence="8">
    <location>
        <begin position="96"/>
        <end position="116"/>
    </location>
</feature>
<dbReference type="Proteomes" id="UP001145021">
    <property type="component" value="Unassembled WGS sequence"/>
</dbReference>
<dbReference type="GO" id="GO:0015174">
    <property type="term" value="F:basic amino acid transmembrane transporter activity"/>
    <property type="evidence" value="ECO:0007669"/>
    <property type="project" value="UniProtKB-ARBA"/>
</dbReference>
<comment type="similarity">
    <text evidence="5">Belongs to the laat-1 family.</text>
</comment>
<evidence type="ECO:0000256" key="5">
    <source>
        <dbReference type="ARBA" id="ARBA00038039"/>
    </source>
</evidence>
<dbReference type="InterPro" id="IPR051415">
    <property type="entry name" value="LAAT-1"/>
</dbReference>
<dbReference type="Pfam" id="PF04193">
    <property type="entry name" value="PQ-loop"/>
    <property type="match status" value="2"/>
</dbReference>
<dbReference type="InterPro" id="IPR006603">
    <property type="entry name" value="PQ-loop_rpt"/>
</dbReference>
<evidence type="ECO:0000256" key="8">
    <source>
        <dbReference type="SAM" id="Phobius"/>
    </source>
</evidence>
<evidence type="ECO:0000313" key="9">
    <source>
        <dbReference type="EMBL" id="KAJ1648274.1"/>
    </source>
</evidence>
<feature type="transmembrane region" description="Helical" evidence="8">
    <location>
        <begin position="360"/>
        <end position="382"/>
    </location>
</feature>
<evidence type="ECO:0000313" key="10">
    <source>
        <dbReference type="Proteomes" id="UP001145021"/>
    </source>
</evidence>
<protein>
    <recommendedName>
        <fullName evidence="11">PQ-loop-domain-containing protein</fullName>
    </recommendedName>
</protein>
<comment type="catalytic activity">
    <reaction evidence="6">
        <text>L-histidine(out) + L-arginine(in) = L-histidine(in) + L-arginine(out)</text>
        <dbReference type="Rhea" id="RHEA:71063"/>
        <dbReference type="ChEBI" id="CHEBI:32682"/>
        <dbReference type="ChEBI" id="CHEBI:57595"/>
    </reaction>
</comment>
<keyword evidence="2 8" id="KW-0812">Transmembrane</keyword>
<evidence type="ECO:0000256" key="7">
    <source>
        <dbReference type="SAM" id="MobiDB-lite"/>
    </source>
</evidence>
<feature type="transmembrane region" description="Helical" evidence="8">
    <location>
        <begin position="43"/>
        <end position="64"/>
    </location>
</feature>
<proteinExistence type="inferred from homology"/>
<evidence type="ECO:0000256" key="4">
    <source>
        <dbReference type="ARBA" id="ARBA00023136"/>
    </source>
</evidence>
<feature type="transmembrane region" description="Helical" evidence="8">
    <location>
        <begin position="266"/>
        <end position="290"/>
    </location>
</feature>
<dbReference type="AlphaFoldDB" id="A0A9W7XN23"/>
<dbReference type="Gene3D" id="1.20.1280.290">
    <property type="match status" value="2"/>
</dbReference>
<reference evidence="9" key="1">
    <citation type="submission" date="2022-07" db="EMBL/GenBank/DDBJ databases">
        <title>Phylogenomic reconstructions and comparative analyses of Kickxellomycotina fungi.</title>
        <authorList>
            <person name="Reynolds N.K."/>
            <person name="Stajich J.E."/>
            <person name="Barry K."/>
            <person name="Grigoriev I.V."/>
            <person name="Crous P."/>
            <person name="Smith M.E."/>
        </authorList>
    </citation>
    <scope>NUCLEOTIDE SEQUENCE</scope>
    <source>
        <strain evidence="9">NBRC 105413</strain>
    </source>
</reference>
<dbReference type="PANTHER" id="PTHR16201">
    <property type="entry name" value="SEVEN TRANSMEMBRANE PROTEIN 1-RELATED"/>
    <property type="match status" value="1"/>
</dbReference>
<dbReference type="EMBL" id="JANBOH010000008">
    <property type="protein sequence ID" value="KAJ1648274.1"/>
    <property type="molecule type" value="Genomic_DNA"/>
</dbReference>
<comment type="caution">
    <text evidence="9">The sequence shown here is derived from an EMBL/GenBank/DDBJ whole genome shotgun (WGS) entry which is preliminary data.</text>
</comment>
<dbReference type="GO" id="GO:0034486">
    <property type="term" value="P:vacuolar transmembrane transport"/>
    <property type="evidence" value="ECO:0007669"/>
    <property type="project" value="UniProtKB-ARBA"/>
</dbReference>
<keyword evidence="3 8" id="KW-1133">Transmembrane helix</keyword>